<feature type="non-terminal residue" evidence="1">
    <location>
        <position position="183"/>
    </location>
</feature>
<dbReference type="AlphaFoldDB" id="X8AJ50"/>
<proteinExistence type="predicted"/>
<evidence type="ECO:0000313" key="1">
    <source>
        <dbReference type="EMBL" id="EUA31146.1"/>
    </source>
</evidence>
<sequence length="183" mass="21049">MRLLAQAQRPLIVLEKGAAYAQADNEIRQFVDPPGFRSCRCRWQGLLPDSHPQSVGLRVRWRWPARRDHAGRCPVNWLLATASRPMVGRRDVHPDRHRGVRIRQQSADRGTAAGDIGSVITALLDRVQELRSSHRRRGRMSWRASGRNDAAMRQRLADDPHPMQFHNALRPCATCWCSIRRLR</sequence>
<dbReference type="EMBL" id="JAOB01000058">
    <property type="protein sequence ID" value="EUA31146.1"/>
    <property type="molecule type" value="Genomic_DNA"/>
</dbReference>
<gene>
    <name evidence="1" type="ORF">I553_0021</name>
</gene>
<dbReference type="SUPFAM" id="SSF52467">
    <property type="entry name" value="DHS-like NAD/FAD-binding domain"/>
    <property type="match status" value="1"/>
</dbReference>
<accession>X8AJ50</accession>
<reference evidence="1" key="1">
    <citation type="submission" date="2014-01" db="EMBL/GenBank/DDBJ databases">
        <authorList>
            <person name="Brown-Elliot B."/>
            <person name="Wallace R."/>
            <person name="Lenaerts A."/>
            <person name="Ordway D."/>
            <person name="DeGroote M.A."/>
            <person name="Parker T."/>
            <person name="Sizemore C."/>
            <person name="Tallon L.J."/>
            <person name="Sadzewicz L.K."/>
            <person name="Sengamalay N."/>
            <person name="Fraser C.M."/>
            <person name="Hine E."/>
            <person name="Shefchek K.A."/>
            <person name="Das S.P."/>
            <person name="Tettelin H."/>
        </authorList>
    </citation>
    <scope>NUCLEOTIDE SEQUENCE [LARGE SCALE GENOMIC DNA]</scope>
    <source>
        <strain evidence="1">4042</strain>
    </source>
</reference>
<dbReference type="InterPro" id="IPR029035">
    <property type="entry name" value="DHS-like_NAD/FAD-binding_dom"/>
</dbReference>
<name>X8AJ50_MYCXE</name>
<dbReference type="Gene3D" id="3.40.50.1220">
    <property type="entry name" value="TPP-binding domain"/>
    <property type="match status" value="1"/>
</dbReference>
<organism evidence="1">
    <name type="scientific">Mycobacterium xenopi 4042</name>
    <dbReference type="NCBI Taxonomy" id="1299334"/>
    <lineage>
        <taxon>Bacteria</taxon>
        <taxon>Bacillati</taxon>
        <taxon>Actinomycetota</taxon>
        <taxon>Actinomycetes</taxon>
        <taxon>Mycobacteriales</taxon>
        <taxon>Mycobacteriaceae</taxon>
        <taxon>Mycobacterium</taxon>
    </lineage>
</organism>
<comment type="caution">
    <text evidence="1">The sequence shown here is derived from an EMBL/GenBank/DDBJ whole genome shotgun (WGS) entry which is preliminary data.</text>
</comment>
<protein>
    <submittedName>
        <fullName evidence="1">Putative oxalyl-CoA decarboxylase domain protein</fullName>
    </submittedName>
</protein>